<proteinExistence type="predicted"/>
<evidence type="ECO:0000313" key="2">
    <source>
        <dbReference type="Proteomes" id="UP000652427"/>
    </source>
</evidence>
<accession>A0ABX2MY05</accession>
<reference evidence="1 2" key="1">
    <citation type="submission" date="2020-06" db="EMBL/GenBank/DDBJ databases">
        <authorList>
            <person name="Kim S.-J."/>
            <person name="Park S.-J."/>
        </authorList>
    </citation>
    <scope>NUCLEOTIDE SEQUENCE [LARGE SCALE GENOMIC DNA]</scope>
    <source>
        <strain evidence="1 2">SW-151</strain>
    </source>
</reference>
<organism evidence="1 2">
    <name type="scientific">Parasphingorhabdus flavimaris</name>
    <dbReference type="NCBI Taxonomy" id="266812"/>
    <lineage>
        <taxon>Bacteria</taxon>
        <taxon>Pseudomonadati</taxon>
        <taxon>Pseudomonadota</taxon>
        <taxon>Alphaproteobacteria</taxon>
        <taxon>Sphingomonadales</taxon>
        <taxon>Sphingomonadaceae</taxon>
        <taxon>Parasphingorhabdus</taxon>
    </lineage>
</organism>
<dbReference type="EMBL" id="JABWMH010000001">
    <property type="protein sequence ID" value="NVD26325.1"/>
    <property type="molecule type" value="Genomic_DNA"/>
</dbReference>
<sequence length="119" mass="12872">MLKQRRDAAERLATRLFATEKAVDEAICRMADLTGYMPTARTDAKLSAVFGQEAISQAAATLSALVRARGQLVATHNRLAETRDQIGLQAMAMGSDDMKPPVQAKAQNEDIVRLVDDAA</sequence>
<keyword evidence="2" id="KW-1185">Reference proteome</keyword>
<dbReference type="Proteomes" id="UP000652427">
    <property type="component" value="Unassembled WGS sequence"/>
</dbReference>
<evidence type="ECO:0000313" key="1">
    <source>
        <dbReference type="EMBL" id="NVD26325.1"/>
    </source>
</evidence>
<protein>
    <submittedName>
        <fullName evidence="1">Uncharacterized protein</fullName>
    </submittedName>
</protein>
<dbReference type="RefSeq" id="WP_176277904.1">
    <property type="nucleotide sequence ID" value="NZ_JABWMH010000001.1"/>
</dbReference>
<name>A0ABX2MY05_9SPHN</name>
<comment type="caution">
    <text evidence="1">The sequence shown here is derived from an EMBL/GenBank/DDBJ whole genome shotgun (WGS) entry which is preliminary data.</text>
</comment>
<gene>
    <name evidence="1" type="ORF">HUO14_00235</name>
</gene>